<dbReference type="Proteomes" id="UP000218288">
    <property type="component" value="Chromosome"/>
</dbReference>
<proteinExistence type="predicted"/>
<name>A0A160PHN6_9HYPH</name>
<reference evidence="2 3" key="1">
    <citation type="journal article" date="2016" name="Genome Announc.">
        <title>Complete Genome Sequence of Methylobacterium populi P-1M, Isolated from Pink-Pigmented Household Biofilm.</title>
        <authorList>
            <person name="Morohoshi T."/>
            <person name="Ikeda T."/>
        </authorList>
    </citation>
    <scope>NUCLEOTIDE SEQUENCE [LARGE SCALE GENOMIC DNA]</scope>
    <source>
        <strain evidence="2 3">P-1M</strain>
    </source>
</reference>
<organism evidence="2 3">
    <name type="scientific">Methylorubrum populi</name>
    <dbReference type="NCBI Taxonomy" id="223967"/>
    <lineage>
        <taxon>Bacteria</taxon>
        <taxon>Pseudomonadati</taxon>
        <taxon>Pseudomonadota</taxon>
        <taxon>Alphaproteobacteria</taxon>
        <taxon>Hyphomicrobiales</taxon>
        <taxon>Methylobacteriaceae</taxon>
        <taxon>Methylorubrum</taxon>
    </lineage>
</organism>
<accession>A0A160PHN6</accession>
<evidence type="ECO:0000313" key="2">
    <source>
        <dbReference type="EMBL" id="BAU92957.1"/>
    </source>
</evidence>
<evidence type="ECO:0000313" key="3">
    <source>
        <dbReference type="Proteomes" id="UP000218288"/>
    </source>
</evidence>
<gene>
    <name evidence="2" type="ORF">MPPM_4352</name>
</gene>
<evidence type="ECO:0000256" key="1">
    <source>
        <dbReference type="SAM" id="MobiDB-lite"/>
    </source>
</evidence>
<feature type="region of interest" description="Disordered" evidence="1">
    <location>
        <begin position="32"/>
        <end position="62"/>
    </location>
</feature>
<dbReference type="AlphaFoldDB" id="A0A160PHN6"/>
<feature type="region of interest" description="Disordered" evidence="1">
    <location>
        <begin position="126"/>
        <end position="168"/>
    </location>
</feature>
<protein>
    <submittedName>
        <fullName evidence="2">Uncharacterized protein</fullName>
    </submittedName>
</protein>
<dbReference type="EMBL" id="AP014809">
    <property type="protein sequence ID" value="BAU92957.1"/>
    <property type="molecule type" value="Genomic_DNA"/>
</dbReference>
<sequence length="168" mass="17533">MAGFAFRGTARESGAAAFRGSRYKTARQMQECGAGNRTGNAGEARPFPLTLRGRGPPGMHSRSISRIEDGRAMRALIGRGAAAVFLGTMLAAGAAAAGPLGAGDAFYTGPAVPAVSGRAPWSAPWEYDSGSGNDRRPELPYYQQGRGQQTGGPARNLLPDDGLHLFPR</sequence>